<proteinExistence type="predicted"/>
<sequence length="284" mass="31688">MCRWLAYTGSPLQMESVLFKAKYSLIEQSLHSRLGATTTNGDGFGLGWYSRPIEGRPSEPPFRYRSVHPAWNDRNLREAARAIHAPNFVAHIRAATDTPAQETNCHPFRHGQWLFVHNGLIRDYPLLRRDLMLMIAPAYFGSLEGSTDSEVMFLLALTFGLDEDPIPALARMVGAVEETGRRHGVAHPINMTVCALDGERLIAVRYSSEGDSRTLFHNTCVRHLRELYPDNAQIAALDDDAFLLLSEPLSDMAGVWEEVPESTAIIAGRGDVQHLRFAPIPPGE</sequence>
<evidence type="ECO:0000313" key="4">
    <source>
        <dbReference type="Proteomes" id="UP000239477"/>
    </source>
</evidence>
<dbReference type="CDD" id="cd01908">
    <property type="entry name" value="YafJ"/>
    <property type="match status" value="1"/>
</dbReference>
<evidence type="ECO:0000313" key="3">
    <source>
        <dbReference type="EMBL" id="AVJ26019.1"/>
    </source>
</evidence>
<dbReference type="GO" id="GO:0016740">
    <property type="term" value="F:transferase activity"/>
    <property type="evidence" value="ECO:0007669"/>
    <property type="project" value="UniProtKB-KW"/>
</dbReference>
<dbReference type="OrthoDB" id="9804310at2"/>
<feature type="domain" description="Glutamine amidotransferase type-2" evidence="2">
    <location>
        <begin position="2"/>
        <end position="284"/>
    </location>
</feature>
<name>A0A2S0I1V8_9BURK</name>
<organism evidence="3 4">
    <name type="scientific">Achromobacter spanius</name>
    <dbReference type="NCBI Taxonomy" id="217203"/>
    <lineage>
        <taxon>Bacteria</taxon>
        <taxon>Pseudomonadati</taxon>
        <taxon>Pseudomonadota</taxon>
        <taxon>Betaproteobacteria</taxon>
        <taxon>Burkholderiales</taxon>
        <taxon>Alcaligenaceae</taxon>
        <taxon>Achromobacter</taxon>
    </lineage>
</organism>
<dbReference type="InterPro" id="IPR017932">
    <property type="entry name" value="GATase_2_dom"/>
</dbReference>
<keyword evidence="4" id="KW-1185">Reference proteome</keyword>
<protein>
    <submittedName>
        <fullName evidence="3">Class II glutamine amidotransferase</fullName>
    </submittedName>
</protein>
<dbReference type="Proteomes" id="UP000239477">
    <property type="component" value="Chromosome"/>
</dbReference>
<dbReference type="EMBL" id="CP023270">
    <property type="protein sequence ID" value="AVJ26019.1"/>
    <property type="molecule type" value="Genomic_DNA"/>
</dbReference>
<dbReference type="InterPro" id="IPR026869">
    <property type="entry name" value="EgtC-like"/>
</dbReference>
<dbReference type="InterPro" id="IPR052373">
    <property type="entry name" value="Gamma-glu_amide_hydrolase"/>
</dbReference>
<dbReference type="Gene3D" id="3.60.20.10">
    <property type="entry name" value="Glutamine Phosphoribosylpyrophosphate, subunit 1, domain 1"/>
    <property type="match status" value="1"/>
</dbReference>
<dbReference type="PANTHER" id="PTHR43187">
    <property type="entry name" value="GLUTAMINE AMIDOTRANSFERASE DUG3-RELATED"/>
    <property type="match status" value="1"/>
</dbReference>
<evidence type="ECO:0000259" key="2">
    <source>
        <dbReference type="PROSITE" id="PS51278"/>
    </source>
</evidence>
<dbReference type="Pfam" id="PF13230">
    <property type="entry name" value="GATase_4"/>
    <property type="match status" value="1"/>
</dbReference>
<dbReference type="PANTHER" id="PTHR43187:SF1">
    <property type="entry name" value="GLUTAMINE AMIDOTRANSFERASE DUG3-RELATED"/>
    <property type="match status" value="1"/>
</dbReference>
<gene>
    <name evidence="3" type="ORF">CLM73_02170</name>
</gene>
<keyword evidence="3" id="KW-0808">Transferase</keyword>
<keyword evidence="1 3" id="KW-0315">Glutamine amidotransferase</keyword>
<dbReference type="PROSITE" id="PS51278">
    <property type="entry name" value="GATASE_TYPE_2"/>
    <property type="match status" value="1"/>
</dbReference>
<accession>A0A2S0I1V8</accession>
<dbReference type="InterPro" id="IPR029055">
    <property type="entry name" value="Ntn_hydrolases_N"/>
</dbReference>
<evidence type="ECO:0000256" key="1">
    <source>
        <dbReference type="ARBA" id="ARBA00022962"/>
    </source>
</evidence>
<reference evidence="3 4" key="1">
    <citation type="submission" date="2017-09" db="EMBL/GenBank/DDBJ databases">
        <title>Genomic, metabolic, and phenotypic characteristics of bacterial isolates from the natural microbiome of the model nematode Caenorhabditis elegans.</title>
        <authorList>
            <person name="Zimmermann J."/>
            <person name="Obeng N."/>
            <person name="Yang W."/>
            <person name="Obeng O."/>
            <person name="Kissoyan K."/>
            <person name="Pees B."/>
            <person name="Dirksen P."/>
            <person name="Hoppner M."/>
            <person name="Franke A."/>
            <person name="Rosenstiel P."/>
            <person name="Leippe M."/>
            <person name="Dierking K."/>
            <person name="Kaleta C."/>
            <person name="Schulenburg H."/>
        </authorList>
    </citation>
    <scope>NUCLEOTIDE SEQUENCE [LARGE SCALE GENOMIC DNA]</scope>
    <source>
        <strain evidence="3 4">MYb73</strain>
    </source>
</reference>
<dbReference type="SUPFAM" id="SSF56235">
    <property type="entry name" value="N-terminal nucleophile aminohydrolases (Ntn hydrolases)"/>
    <property type="match status" value="1"/>
</dbReference>
<dbReference type="AlphaFoldDB" id="A0A2S0I1V8"/>
<dbReference type="RefSeq" id="WP_105237127.1">
    <property type="nucleotide sequence ID" value="NZ_CP023270.1"/>
</dbReference>